<feature type="domain" description="Acyl-CoA dehydrogenase/oxidase C-terminal" evidence="6">
    <location>
        <begin position="229"/>
        <end position="373"/>
    </location>
</feature>
<dbReference type="PANTHER" id="PTHR43292">
    <property type="entry name" value="ACYL-COA DEHYDROGENASE"/>
    <property type="match status" value="1"/>
</dbReference>
<evidence type="ECO:0000313" key="9">
    <source>
        <dbReference type="EMBL" id="CAB4871496.1"/>
    </source>
</evidence>
<feature type="domain" description="Acyl-CoA oxidase/dehydrogenase middle" evidence="7">
    <location>
        <begin position="123"/>
        <end position="216"/>
    </location>
</feature>
<dbReference type="InterPro" id="IPR052161">
    <property type="entry name" value="Mycobact_Acyl-CoA_DH"/>
</dbReference>
<dbReference type="InterPro" id="IPR036250">
    <property type="entry name" value="AcylCo_DH-like_C"/>
</dbReference>
<dbReference type="GO" id="GO:0005886">
    <property type="term" value="C:plasma membrane"/>
    <property type="evidence" value="ECO:0007669"/>
    <property type="project" value="TreeGrafter"/>
</dbReference>
<dbReference type="Pfam" id="PF02771">
    <property type="entry name" value="Acyl-CoA_dh_N"/>
    <property type="match status" value="1"/>
</dbReference>
<evidence type="ECO:0000256" key="5">
    <source>
        <dbReference type="ARBA" id="ARBA00023002"/>
    </source>
</evidence>
<dbReference type="SUPFAM" id="SSF47203">
    <property type="entry name" value="Acyl-CoA dehydrogenase C-terminal domain-like"/>
    <property type="match status" value="1"/>
</dbReference>
<dbReference type="InterPro" id="IPR037069">
    <property type="entry name" value="AcylCoA_DH/ox_N_sf"/>
</dbReference>
<organism evidence="9">
    <name type="scientific">freshwater metagenome</name>
    <dbReference type="NCBI Taxonomy" id="449393"/>
    <lineage>
        <taxon>unclassified sequences</taxon>
        <taxon>metagenomes</taxon>
        <taxon>ecological metagenomes</taxon>
    </lineage>
</organism>
<evidence type="ECO:0000256" key="2">
    <source>
        <dbReference type="ARBA" id="ARBA00009347"/>
    </source>
</evidence>
<proteinExistence type="inferred from homology"/>
<dbReference type="EMBL" id="CAFBLU010000010">
    <property type="protein sequence ID" value="CAB4871496.1"/>
    <property type="molecule type" value="Genomic_DNA"/>
</dbReference>
<dbReference type="InterPro" id="IPR009075">
    <property type="entry name" value="AcylCo_DH/oxidase_C"/>
</dbReference>
<dbReference type="FunFam" id="2.40.110.10:FF:000011">
    <property type="entry name" value="Acyl-CoA dehydrogenase FadE34"/>
    <property type="match status" value="1"/>
</dbReference>
<dbReference type="Pfam" id="PF00441">
    <property type="entry name" value="Acyl-CoA_dh_1"/>
    <property type="match status" value="1"/>
</dbReference>
<evidence type="ECO:0000259" key="7">
    <source>
        <dbReference type="Pfam" id="PF02770"/>
    </source>
</evidence>
<dbReference type="Gene3D" id="2.40.110.10">
    <property type="entry name" value="Butyryl-CoA Dehydrogenase, subunit A, domain 2"/>
    <property type="match status" value="1"/>
</dbReference>
<dbReference type="PANTHER" id="PTHR43292:SF4">
    <property type="entry name" value="ACYL-COA DEHYDROGENASE FADE34"/>
    <property type="match status" value="1"/>
</dbReference>
<evidence type="ECO:0000256" key="1">
    <source>
        <dbReference type="ARBA" id="ARBA00001974"/>
    </source>
</evidence>
<evidence type="ECO:0000259" key="6">
    <source>
        <dbReference type="Pfam" id="PF00441"/>
    </source>
</evidence>
<dbReference type="SUPFAM" id="SSF56645">
    <property type="entry name" value="Acyl-CoA dehydrogenase NM domain-like"/>
    <property type="match status" value="1"/>
</dbReference>
<keyword evidence="4" id="KW-0274">FAD</keyword>
<dbReference type="GO" id="GO:0016627">
    <property type="term" value="F:oxidoreductase activity, acting on the CH-CH group of donors"/>
    <property type="evidence" value="ECO:0007669"/>
    <property type="project" value="InterPro"/>
</dbReference>
<feature type="domain" description="Acyl-CoA dehydrogenase/oxidase N-terminal" evidence="8">
    <location>
        <begin position="6"/>
        <end position="119"/>
    </location>
</feature>
<comment type="similarity">
    <text evidence="2">Belongs to the acyl-CoA dehydrogenase family.</text>
</comment>
<evidence type="ECO:0000259" key="8">
    <source>
        <dbReference type="Pfam" id="PF02771"/>
    </source>
</evidence>
<dbReference type="InterPro" id="IPR006091">
    <property type="entry name" value="Acyl-CoA_Oxase/DH_mid-dom"/>
</dbReference>
<dbReference type="AlphaFoldDB" id="A0A6J7DLU1"/>
<evidence type="ECO:0000256" key="3">
    <source>
        <dbReference type="ARBA" id="ARBA00022630"/>
    </source>
</evidence>
<dbReference type="Gene3D" id="1.10.540.10">
    <property type="entry name" value="Acyl-CoA dehydrogenase/oxidase, N-terminal domain"/>
    <property type="match status" value="1"/>
</dbReference>
<dbReference type="Pfam" id="PF02770">
    <property type="entry name" value="Acyl-CoA_dh_M"/>
    <property type="match status" value="1"/>
</dbReference>
<keyword evidence="5" id="KW-0560">Oxidoreductase</keyword>
<dbReference type="Gene3D" id="1.20.140.10">
    <property type="entry name" value="Butyryl-CoA Dehydrogenase, subunit A, domain 3"/>
    <property type="match status" value="1"/>
</dbReference>
<sequence>MDLTFSEEETEFRDELRAWLDANHPGEEPVGDENAEFAWRVEWQRRLNEGGWAGVHWPVEYGGRGATLMQSAIFFEELGRSRSPLPGNGLGLLLAGPTIMAWGTDEQKDRYLNPILSAEEIWCQGFSEPEAGSDLASLKTKAVRDGDDWVINGQKVWTSAAQWSKWCMLVARTDFDAPKHKGLSYFLMDMEQEGVQVRPLKQMTGGSEFNELFIEDARIPHDNLVGGEGNGWMVALTTLMNERSGLAFFLQVRTRQLLEDLFGYANESGKIHDPCVADKLAGFYTRAEVLRLTAYRGLTQIERYGQPGPEGALTKWMWSSLNQDVTQYAADLIGPEAVTSDSHWSYELMRARGNTIEGGTSEILKNIVAERVLGLPRK</sequence>
<comment type="cofactor">
    <cofactor evidence="1">
        <name>FAD</name>
        <dbReference type="ChEBI" id="CHEBI:57692"/>
    </cofactor>
</comment>
<accession>A0A6J7DLU1</accession>
<reference evidence="9" key="1">
    <citation type="submission" date="2020-05" db="EMBL/GenBank/DDBJ databases">
        <authorList>
            <person name="Chiriac C."/>
            <person name="Salcher M."/>
            <person name="Ghai R."/>
            <person name="Kavagutti S V."/>
        </authorList>
    </citation>
    <scope>NUCLEOTIDE SEQUENCE</scope>
</reference>
<dbReference type="InterPro" id="IPR013786">
    <property type="entry name" value="AcylCoA_DH/ox_N"/>
</dbReference>
<dbReference type="InterPro" id="IPR009100">
    <property type="entry name" value="AcylCoA_DH/oxidase_NM_dom_sf"/>
</dbReference>
<gene>
    <name evidence="9" type="ORF">UFOPK3444_00751</name>
</gene>
<keyword evidence="3" id="KW-0285">Flavoprotein</keyword>
<dbReference type="GO" id="GO:0050660">
    <property type="term" value="F:flavin adenine dinucleotide binding"/>
    <property type="evidence" value="ECO:0007669"/>
    <property type="project" value="InterPro"/>
</dbReference>
<evidence type="ECO:0000256" key="4">
    <source>
        <dbReference type="ARBA" id="ARBA00022827"/>
    </source>
</evidence>
<name>A0A6J7DLU1_9ZZZZ</name>
<protein>
    <submittedName>
        <fullName evidence="9">Unannotated protein</fullName>
    </submittedName>
</protein>
<dbReference type="InterPro" id="IPR046373">
    <property type="entry name" value="Acyl-CoA_Oxase/DH_mid-dom_sf"/>
</dbReference>